<feature type="compositionally biased region" description="Low complexity" evidence="7">
    <location>
        <begin position="203"/>
        <end position="213"/>
    </location>
</feature>
<organism evidence="9 10">
    <name type="scientific">Paraphoma chrysanthemicola</name>
    <dbReference type="NCBI Taxonomy" id="798071"/>
    <lineage>
        <taxon>Eukaryota</taxon>
        <taxon>Fungi</taxon>
        <taxon>Dikarya</taxon>
        <taxon>Ascomycota</taxon>
        <taxon>Pezizomycotina</taxon>
        <taxon>Dothideomycetes</taxon>
        <taxon>Pleosporomycetidae</taxon>
        <taxon>Pleosporales</taxon>
        <taxon>Pleosporineae</taxon>
        <taxon>Phaeosphaeriaceae</taxon>
        <taxon>Paraphoma</taxon>
    </lineage>
</organism>
<dbReference type="GO" id="GO:0071474">
    <property type="term" value="P:cellular hyperosmotic response"/>
    <property type="evidence" value="ECO:0007669"/>
    <property type="project" value="TreeGrafter"/>
</dbReference>
<feature type="region of interest" description="Disordered" evidence="7">
    <location>
        <begin position="108"/>
        <end position="145"/>
    </location>
</feature>
<dbReference type="Gene3D" id="1.10.510.10">
    <property type="entry name" value="Transferase(Phosphotransferase) domain 1"/>
    <property type="match status" value="1"/>
</dbReference>
<dbReference type="PROSITE" id="PS00108">
    <property type="entry name" value="PROTEIN_KINASE_ST"/>
    <property type="match status" value="1"/>
</dbReference>
<dbReference type="InterPro" id="IPR000719">
    <property type="entry name" value="Prot_kinase_dom"/>
</dbReference>
<keyword evidence="10" id="KW-1185">Reference proteome</keyword>
<feature type="region of interest" description="Disordered" evidence="7">
    <location>
        <begin position="165"/>
        <end position="239"/>
    </location>
</feature>
<dbReference type="FunFam" id="1.10.510.10:FF:000433">
    <property type="entry name" value="MAP kinase kinase PBS2"/>
    <property type="match status" value="1"/>
</dbReference>
<keyword evidence="4" id="KW-0067">ATP-binding</keyword>
<dbReference type="SUPFAM" id="SSF56112">
    <property type="entry name" value="Protein kinase-like (PK-like)"/>
    <property type="match status" value="1"/>
</dbReference>
<feature type="compositionally biased region" description="Gly residues" evidence="7">
    <location>
        <begin position="193"/>
        <end position="202"/>
    </location>
</feature>
<protein>
    <recommendedName>
        <fullName evidence="6">mitogen-activated protein kinase kinase</fullName>
        <ecNumber evidence="6">2.7.12.2</ecNumber>
    </recommendedName>
</protein>
<dbReference type="EC" id="2.7.12.2" evidence="6"/>
<feature type="compositionally biased region" description="Polar residues" evidence="7">
    <location>
        <begin position="49"/>
        <end position="73"/>
    </location>
</feature>
<feature type="compositionally biased region" description="Low complexity" evidence="7">
    <location>
        <begin position="167"/>
        <end position="178"/>
    </location>
</feature>
<comment type="similarity">
    <text evidence="5">Belongs to the protein kinase superfamily. STE Ser/Thr protein kinase family. MAP kinase kinase subfamily.</text>
</comment>
<name>A0A8K0QTQ3_9PLEO</name>
<evidence type="ECO:0000256" key="3">
    <source>
        <dbReference type="ARBA" id="ARBA00022777"/>
    </source>
</evidence>
<dbReference type="GO" id="GO:0004708">
    <property type="term" value="F:MAP kinase kinase activity"/>
    <property type="evidence" value="ECO:0007669"/>
    <property type="project" value="UniProtKB-EC"/>
</dbReference>
<evidence type="ECO:0000313" key="10">
    <source>
        <dbReference type="Proteomes" id="UP000813461"/>
    </source>
</evidence>
<dbReference type="SMART" id="SM00220">
    <property type="entry name" value="S_TKc"/>
    <property type="match status" value="1"/>
</dbReference>
<dbReference type="InterPro" id="IPR011009">
    <property type="entry name" value="Kinase-like_dom_sf"/>
</dbReference>
<evidence type="ECO:0000256" key="7">
    <source>
        <dbReference type="SAM" id="MobiDB-lite"/>
    </source>
</evidence>
<evidence type="ECO:0000259" key="8">
    <source>
        <dbReference type="PROSITE" id="PS50011"/>
    </source>
</evidence>
<dbReference type="Gene3D" id="3.30.200.20">
    <property type="entry name" value="Phosphorylase Kinase, domain 1"/>
    <property type="match status" value="2"/>
</dbReference>
<feature type="region of interest" description="Disordered" evidence="7">
    <location>
        <begin position="1"/>
        <end position="90"/>
    </location>
</feature>
<evidence type="ECO:0000256" key="6">
    <source>
        <dbReference type="ARBA" id="ARBA00038999"/>
    </source>
</evidence>
<dbReference type="Pfam" id="PF00069">
    <property type="entry name" value="Pkinase"/>
    <property type="match status" value="1"/>
</dbReference>
<evidence type="ECO:0000256" key="2">
    <source>
        <dbReference type="ARBA" id="ARBA00022741"/>
    </source>
</evidence>
<feature type="region of interest" description="Disordered" evidence="7">
    <location>
        <begin position="612"/>
        <end position="687"/>
    </location>
</feature>
<keyword evidence="2" id="KW-0547">Nucleotide-binding</keyword>
<evidence type="ECO:0000256" key="5">
    <source>
        <dbReference type="ARBA" id="ARBA00038035"/>
    </source>
</evidence>
<accession>A0A8K0QTQ3</accession>
<feature type="compositionally biased region" description="Polar residues" evidence="7">
    <location>
        <begin position="80"/>
        <end position="90"/>
    </location>
</feature>
<proteinExistence type="inferred from homology"/>
<reference evidence="9" key="1">
    <citation type="journal article" date="2021" name="Nat. Commun.">
        <title>Genetic determinants of endophytism in the Arabidopsis root mycobiome.</title>
        <authorList>
            <person name="Mesny F."/>
            <person name="Miyauchi S."/>
            <person name="Thiergart T."/>
            <person name="Pickel B."/>
            <person name="Atanasova L."/>
            <person name="Karlsson M."/>
            <person name="Huettel B."/>
            <person name="Barry K.W."/>
            <person name="Haridas S."/>
            <person name="Chen C."/>
            <person name="Bauer D."/>
            <person name="Andreopoulos W."/>
            <person name="Pangilinan J."/>
            <person name="LaButti K."/>
            <person name="Riley R."/>
            <person name="Lipzen A."/>
            <person name="Clum A."/>
            <person name="Drula E."/>
            <person name="Henrissat B."/>
            <person name="Kohler A."/>
            <person name="Grigoriev I.V."/>
            <person name="Martin F.M."/>
            <person name="Hacquard S."/>
        </authorList>
    </citation>
    <scope>NUCLEOTIDE SEQUENCE</scope>
    <source>
        <strain evidence="9">MPI-SDFR-AT-0120</strain>
    </source>
</reference>
<dbReference type="OrthoDB" id="10252354at2759"/>
<dbReference type="PROSITE" id="PS50011">
    <property type="entry name" value="PROTEIN_KINASE_DOM"/>
    <property type="match status" value="1"/>
</dbReference>
<feature type="compositionally biased region" description="Low complexity" evidence="7">
    <location>
        <begin position="32"/>
        <end position="42"/>
    </location>
</feature>
<feature type="region of interest" description="Disordered" evidence="7">
    <location>
        <begin position="302"/>
        <end position="346"/>
    </location>
</feature>
<keyword evidence="3 9" id="KW-0418">Kinase</keyword>
<feature type="domain" description="Protein kinase" evidence="8">
    <location>
        <begin position="283"/>
        <end position="588"/>
    </location>
</feature>
<dbReference type="Proteomes" id="UP000813461">
    <property type="component" value="Unassembled WGS sequence"/>
</dbReference>
<keyword evidence="1" id="KW-0808">Transferase</keyword>
<sequence>MASNASTPDADIDSDTPFDTPSPSSPVPSSPPSNASSSTLSPERPAVRSVSTSGATANMTFSSTPLGNITSARNPVPRTNAPTISSRGSGLNVSQDILARIQAVHLGRQGAPPNGLPGRGTLPQSPGPAAGQRGPLSPGGGPVMGAPGGMAPNFRPPYGGNMNFQSAPAVPGRAGAAPKMSMAERRAAKNGPLPGGLPGGLPGAAPSAGPAPAGRKRPTMTLSQMNGGNPDEAPKKQETDLERYSEYIDTKTGSLKFAGRAVLNSEGVQFASGTTFNISLDEVDTLDELGKGNYGTVYKVRHSRPRMRKPGQGLAGNKAAPGSPSRKDFDKDEASPTASKPSGGGTGIVMAMKEVRLELDDSKFAAIIMELDVLHRCVSPYIVDFYGAFFQEGAVYICMEFMDGGSIDKLYGDGVPEGVLRKITLATTQGLKSLKDEHNIIHRDVKPTNILMNTKGQIKICDFGVSGNLVASIAKTNIGCQSYMAPERISSGGIAQAGANPGGGTYSVQSDIWSLGLTIIECALGRYPYPPETYNNIFSQLSAIVDGEPPDLPQEGYSEAARNFVRGCLNKIPNLRPTYAMLLQHAWLAPLAKPETITEEDEDEVLAAAEAGGSEAAGDTGPPEPTEPVHDQEVADWVKGAIEKRKKGTLKRSEKPALHAAPLDAVSSPGHSNTNGLDGAAPVETAA</sequence>
<dbReference type="GO" id="GO:0005524">
    <property type="term" value="F:ATP binding"/>
    <property type="evidence" value="ECO:0007669"/>
    <property type="project" value="UniProtKB-KW"/>
</dbReference>
<dbReference type="AlphaFoldDB" id="A0A8K0QTQ3"/>
<evidence type="ECO:0000313" key="9">
    <source>
        <dbReference type="EMBL" id="KAH7071660.1"/>
    </source>
</evidence>
<dbReference type="PANTHER" id="PTHR48013">
    <property type="entry name" value="DUAL SPECIFICITY MITOGEN-ACTIVATED PROTEIN KINASE KINASE 5-RELATED"/>
    <property type="match status" value="1"/>
</dbReference>
<dbReference type="InterPro" id="IPR008271">
    <property type="entry name" value="Ser/Thr_kinase_AS"/>
</dbReference>
<comment type="caution">
    <text evidence="9">The sequence shown here is derived from an EMBL/GenBank/DDBJ whole genome shotgun (WGS) entry which is preliminary data.</text>
</comment>
<dbReference type="EMBL" id="JAGMVJ010000024">
    <property type="protein sequence ID" value="KAH7071660.1"/>
    <property type="molecule type" value="Genomic_DNA"/>
</dbReference>
<dbReference type="PANTHER" id="PTHR48013:SF25">
    <property type="entry name" value="MAP KINASE KINASE PBS2"/>
    <property type="match status" value="1"/>
</dbReference>
<evidence type="ECO:0000256" key="1">
    <source>
        <dbReference type="ARBA" id="ARBA00022679"/>
    </source>
</evidence>
<gene>
    <name evidence="9" type="ORF">FB567DRAFT_208220</name>
</gene>
<feature type="compositionally biased region" description="Basic and acidic residues" evidence="7">
    <location>
        <begin position="325"/>
        <end position="334"/>
    </location>
</feature>
<evidence type="ECO:0000256" key="4">
    <source>
        <dbReference type="ARBA" id="ARBA00022840"/>
    </source>
</evidence>